<reference evidence="3 4" key="1">
    <citation type="submission" date="2023-07" db="EMBL/GenBank/DDBJ databases">
        <title>Sequencing the genomes of 1000 actinobacteria strains.</title>
        <authorList>
            <person name="Klenk H.-P."/>
        </authorList>
    </citation>
    <scope>NUCLEOTIDE SEQUENCE [LARGE SCALE GENOMIC DNA]</scope>
    <source>
        <strain evidence="3 4">DSM 19426</strain>
    </source>
</reference>
<dbReference type="PANTHER" id="PTHR10587:SF137">
    <property type="entry name" value="4-DEOXY-4-FORMAMIDO-L-ARABINOSE-PHOSPHOUNDECAPRENOL DEFORMYLASE ARND-RELATED"/>
    <property type="match status" value="1"/>
</dbReference>
<dbReference type="InterPro" id="IPR002509">
    <property type="entry name" value="NODB_dom"/>
</dbReference>
<feature type="domain" description="NodB homology" evidence="2">
    <location>
        <begin position="47"/>
        <end position="232"/>
    </location>
</feature>
<evidence type="ECO:0000313" key="4">
    <source>
        <dbReference type="Proteomes" id="UP001183648"/>
    </source>
</evidence>
<protein>
    <submittedName>
        <fullName evidence="3">Peptidoglycan/xylan/chitin deacetylase (PgdA/CDA1 family)</fullName>
    </submittedName>
</protein>
<name>A0ABU2BTC8_9ACTN</name>
<dbReference type="InterPro" id="IPR011330">
    <property type="entry name" value="Glyco_hydro/deAcase_b/a-brl"/>
</dbReference>
<dbReference type="Proteomes" id="UP001183648">
    <property type="component" value="Unassembled WGS sequence"/>
</dbReference>
<evidence type="ECO:0000259" key="2">
    <source>
        <dbReference type="PROSITE" id="PS51677"/>
    </source>
</evidence>
<keyword evidence="4" id="KW-1185">Reference proteome</keyword>
<dbReference type="Pfam" id="PF01522">
    <property type="entry name" value="Polysacc_deac_1"/>
    <property type="match status" value="1"/>
</dbReference>
<gene>
    <name evidence="3" type="ORF">J2S63_001450</name>
</gene>
<feature type="chain" id="PRO_5046432368" evidence="1">
    <location>
        <begin position="23"/>
        <end position="253"/>
    </location>
</feature>
<dbReference type="InterPro" id="IPR050248">
    <property type="entry name" value="Polysacc_deacetylase_ArnD"/>
</dbReference>
<dbReference type="PROSITE" id="PS51677">
    <property type="entry name" value="NODB"/>
    <property type="match status" value="1"/>
</dbReference>
<proteinExistence type="predicted"/>
<sequence length="253" mass="27263">MRSLLGTATLAALAAPALPSPASWGPVRTALTPAVCTPALSGLSDRPHVALTFDDGPDRRSTPLFLRTLDRLGVRATFFVLGRHLADHGLVGEMAAAGHEVGVHGWDHRPASLHGPRRLRDDVARTRDLVEDATGRPVQWHRPPYGVITGASTWAAGQAGLRTVLWSAWGRDWERRATPSTVVALVEQQLEPGGTVLLHDSDRTSAPGSWRTTLRAVEQLVPQWLDRGLAVGPLADHWGGYDTRRSSLSTTSA</sequence>
<feature type="signal peptide" evidence="1">
    <location>
        <begin position="1"/>
        <end position="22"/>
    </location>
</feature>
<dbReference type="SUPFAM" id="SSF88713">
    <property type="entry name" value="Glycoside hydrolase/deacetylase"/>
    <property type="match status" value="1"/>
</dbReference>
<dbReference type="EMBL" id="JAVDYG010000001">
    <property type="protein sequence ID" value="MDR7361897.1"/>
    <property type="molecule type" value="Genomic_DNA"/>
</dbReference>
<evidence type="ECO:0000313" key="3">
    <source>
        <dbReference type="EMBL" id="MDR7361897.1"/>
    </source>
</evidence>
<keyword evidence="1" id="KW-0732">Signal</keyword>
<dbReference type="RefSeq" id="WP_310300575.1">
    <property type="nucleotide sequence ID" value="NZ_BAAAPS010000008.1"/>
</dbReference>
<organism evidence="3 4">
    <name type="scientific">Nocardioides marmoribigeumensis</name>
    <dbReference type="NCBI Taxonomy" id="433649"/>
    <lineage>
        <taxon>Bacteria</taxon>
        <taxon>Bacillati</taxon>
        <taxon>Actinomycetota</taxon>
        <taxon>Actinomycetes</taxon>
        <taxon>Propionibacteriales</taxon>
        <taxon>Nocardioidaceae</taxon>
        <taxon>Nocardioides</taxon>
    </lineage>
</organism>
<dbReference type="Gene3D" id="3.20.20.370">
    <property type="entry name" value="Glycoside hydrolase/deacetylase"/>
    <property type="match status" value="1"/>
</dbReference>
<comment type="caution">
    <text evidence="3">The sequence shown here is derived from an EMBL/GenBank/DDBJ whole genome shotgun (WGS) entry which is preliminary data.</text>
</comment>
<evidence type="ECO:0000256" key="1">
    <source>
        <dbReference type="SAM" id="SignalP"/>
    </source>
</evidence>
<dbReference type="PANTHER" id="PTHR10587">
    <property type="entry name" value="GLYCOSYL TRANSFERASE-RELATED"/>
    <property type="match status" value="1"/>
</dbReference>
<accession>A0ABU2BTC8</accession>
<dbReference type="CDD" id="cd10959">
    <property type="entry name" value="CE4_NodB_like_3"/>
    <property type="match status" value="1"/>
</dbReference>